<gene>
    <name evidence="1" type="ORF">GT409_07375</name>
</gene>
<evidence type="ECO:0000313" key="2">
    <source>
        <dbReference type="Proteomes" id="UP000464954"/>
    </source>
</evidence>
<proteinExistence type="predicted"/>
<dbReference type="KEGG" id="taer:GT409_07375"/>
<protein>
    <submittedName>
        <fullName evidence="1">Uncharacterized protein</fullName>
    </submittedName>
</protein>
<reference evidence="1 2" key="1">
    <citation type="submission" date="2020-01" db="EMBL/GenBank/DDBJ databases">
        <title>Ponticoccus aerotolerans gen. nov., sp. nov., an anaerobic bacterium and proposal of Ponticoccusceae fam. nov., Ponticoccusles ord. nov. and Ponticoccuse classis nov. in the phylum Kiritimatiellaeota.</title>
        <authorList>
            <person name="Zhou L.Y."/>
            <person name="Du Z.J."/>
        </authorList>
    </citation>
    <scope>NUCLEOTIDE SEQUENCE [LARGE SCALE GENOMIC DNA]</scope>
    <source>
        <strain evidence="1 2">S-5007</strain>
    </source>
</reference>
<dbReference type="AlphaFoldDB" id="A0A6P1MCF1"/>
<name>A0A6P1MCF1_9BACT</name>
<dbReference type="EMBL" id="CP047593">
    <property type="protein sequence ID" value="QHI69276.1"/>
    <property type="molecule type" value="Genomic_DNA"/>
</dbReference>
<keyword evidence="2" id="KW-1185">Reference proteome</keyword>
<organism evidence="1 2">
    <name type="scientific">Tichowtungia aerotolerans</name>
    <dbReference type="NCBI Taxonomy" id="2697043"/>
    <lineage>
        <taxon>Bacteria</taxon>
        <taxon>Pseudomonadati</taxon>
        <taxon>Kiritimatiellota</taxon>
        <taxon>Tichowtungiia</taxon>
        <taxon>Tichowtungiales</taxon>
        <taxon>Tichowtungiaceae</taxon>
        <taxon>Tichowtungia</taxon>
    </lineage>
</organism>
<dbReference type="Proteomes" id="UP000464954">
    <property type="component" value="Chromosome"/>
</dbReference>
<sequence>MYLVMTKNSKLGRRTRRDDLRTADISSAQSYWDFGYNTCSELTNAVRNLPGGIPVVGLRMPYHAPENGYQTNWISHAGERQDTGYFGTIVSDETKNYFCRIRTVLDENEKIEAAFYGKIYGAFYVRSALRENPKIIFNYYLNPTQNDRNLEFDPKQNLFGGRSRFAP</sequence>
<evidence type="ECO:0000313" key="1">
    <source>
        <dbReference type="EMBL" id="QHI69276.1"/>
    </source>
</evidence>
<dbReference type="RefSeq" id="WP_160628451.1">
    <property type="nucleotide sequence ID" value="NZ_CP047593.1"/>
</dbReference>
<accession>A0A6P1MCF1</accession>